<gene>
    <name evidence="2" type="ORF">HHL27_06160</name>
</gene>
<proteinExistence type="predicted"/>
<comment type="caution">
    <text evidence="2">The sequence shown here is derived from an EMBL/GenBank/DDBJ whole genome shotgun (WGS) entry which is preliminary data.</text>
</comment>
<dbReference type="AlphaFoldDB" id="A0A7Y0BMW4"/>
<dbReference type="PANTHER" id="PTHR11803:SF59">
    <property type="entry name" value="ENDORIBONUCLEASE"/>
    <property type="match status" value="1"/>
</dbReference>
<dbReference type="PANTHER" id="PTHR11803">
    <property type="entry name" value="2-IMINOBUTANOATE/2-IMINOPROPANOATE DEAMINASE RIDA"/>
    <property type="match status" value="1"/>
</dbReference>
<dbReference type="InterPro" id="IPR006175">
    <property type="entry name" value="YjgF/YER057c/UK114"/>
</dbReference>
<dbReference type="GO" id="GO:0004519">
    <property type="term" value="F:endonuclease activity"/>
    <property type="evidence" value="ECO:0007669"/>
    <property type="project" value="UniProtKB-KW"/>
</dbReference>
<dbReference type="Proteomes" id="UP000583556">
    <property type="component" value="Unassembled WGS sequence"/>
</dbReference>
<evidence type="ECO:0000313" key="3">
    <source>
        <dbReference type="Proteomes" id="UP000583556"/>
    </source>
</evidence>
<accession>A0A7Y0BMW4</accession>
<organism evidence="2 3">
    <name type="scientific">Novosphingobium olei</name>
    <dbReference type="NCBI Taxonomy" id="2728851"/>
    <lineage>
        <taxon>Bacteria</taxon>
        <taxon>Pseudomonadati</taxon>
        <taxon>Pseudomonadota</taxon>
        <taxon>Alphaproteobacteria</taxon>
        <taxon>Sphingomonadales</taxon>
        <taxon>Sphingomonadaceae</taxon>
        <taxon>Novosphingobium</taxon>
    </lineage>
</organism>
<dbReference type="GO" id="GO:0019239">
    <property type="term" value="F:deaminase activity"/>
    <property type="evidence" value="ECO:0007669"/>
    <property type="project" value="TreeGrafter"/>
</dbReference>
<keyword evidence="1" id="KW-0732">Signal</keyword>
<keyword evidence="2" id="KW-0540">Nuclease</keyword>
<evidence type="ECO:0000256" key="1">
    <source>
        <dbReference type="SAM" id="SignalP"/>
    </source>
</evidence>
<dbReference type="RefSeq" id="WP_169492497.1">
    <property type="nucleotide sequence ID" value="NZ_JABBGM010000002.1"/>
</dbReference>
<feature type="chain" id="PRO_5030528783" evidence="1">
    <location>
        <begin position="29"/>
        <end position="172"/>
    </location>
</feature>
<dbReference type="EMBL" id="JABBGM010000002">
    <property type="protein sequence ID" value="NML93254.1"/>
    <property type="molecule type" value="Genomic_DNA"/>
</dbReference>
<keyword evidence="3" id="KW-1185">Reference proteome</keyword>
<dbReference type="Pfam" id="PF01042">
    <property type="entry name" value="Ribonuc_L-PSP"/>
    <property type="match status" value="1"/>
</dbReference>
<dbReference type="InterPro" id="IPR035959">
    <property type="entry name" value="RutC-like_sf"/>
</dbReference>
<dbReference type="Gene3D" id="3.30.1330.40">
    <property type="entry name" value="RutC-like"/>
    <property type="match status" value="1"/>
</dbReference>
<feature type="signal peptide" evidence="1">
    <location>
        <begin position="1"/>
        <end position="28"/>
    </location>
</feature>
<dbReference type="SUPFAM" id="SSF55298">
    <property type="entry name" value="YjgF-like"/>
    <property type="match status" value="1"/>
</dbReference>
<reference evidence="2 3" key="1">
    <citation type="submission" date="2020-04" db="EMBL/GenBank/DDBJ databases">
        <title>Novosphingobium sp. TW-4 isolated from soil.</title>
        <authorList>
            <person name="Dahal R.H."/>
            <person name="Chaudhary D.K."/>
        </authorList>
    </citation>
    <scope>NUCLEOTIDE SEQUENCE [LARGE SCALE GENOMIC DNA]</scope>
    <source>
        <strain evidence="2 3">TW-4</strain>
    </source>
</reference>
<sequence length="172" mass="18129">MRLFTGPRISALALAAAVAAAPFASAQAQVTKIQSNPQALILDAADVKAGTDIIFLSGQLASPVDPKKTFADVKSIDDLGDTKTQTISVLTKIKALLEARGYTMADLVKLTLFVAADPKLGHMDFAGANEGFKQFFKTADNPTTVARSTFQVAALAGPYFLIEIEGIAAKKK</sequence>
<keyword evidence="2" id="KW-0378">Hydrolase</keyword>
<protein>
    <submittedName>
        <fullName evidence="2">Endonuclease</fullName>
    </submittedName>
</protein>
<evidence type="ECO:0000313" key="2">
    <source>
        <dbReference type="EMBL" id="NML93254.1"/>
    </source>
</evidence>
<dbReference type="GO" id="GO:0005829">
    <property type="term" value="C:cytosol"/>
    <property type="evidence" value="ECO:0007669"/>
    <property type="project" value="TreeGrafter"/>
</dbReference>
<keyword evidence="2" id="KW-0255">Endonuclease</keyword>
<name>A0A7Y0BMW4_9SPHN</name>